<dbReference type="OrthoDB" id="1882904at2759"/>
<evidence type="ECO:0000256" key="3">
    <source>
        <dbReference type="SAM" id="MobiDB-lite"/>
    </source>
</evidence>
<dbReference type="FunCoup" id="D8R4G4">
    <property type="interactions" value="729"/>
</dbReference>
<evidence type="ECO:0000313" key="5">
    <source>
        <dbReference type="Proteomes" id="UP000001514"/>
    </source>
</evidence>
<dbReference type="Gramene" id="EFJ33099">
    <property type="protein sequence ID" value="EFJ33099"/>
    <property type="gene ID" value="SELMODRAFT_450102"/>
</dbReference>
<dbReference type="GeneID" id="9634956"/>
<keyword evidence="5" id="KW-1185">Reference proteome</keyword>
<feature type="region of interest" description="Disordered" evidence="3">
    <location>
        <begin position="27"/>
        <end position="49"/>
    </location>
</feature>
<feature type="compositionally biased region" description="Low complexity" evidence="3">
    <location>
        <begin position="286"/>
        <end position="300"/>
    </location>
</feature>
<feature type="compositionally biased region" description="Basic and acidic residues" evidence="3">
    <location>
        <begin position="266"/>
        <end position="283"/>
    </location>
</feature>
<dbReference type="KEGG" id="smo:SELMODRAFT_450102"/>
<dbReference type="PANTHER" id="PTHR31636">
    <property type="entry name" value="OSJNBA0084A10.13 PROTEIN-RELATED"/>
    <property type="match status" value="1"/>
</dbReference>
<dbReference type="Pfam" id="PF03514">
    <property type="entry name" value="GRAS"/>
    <property type="match status" value="2"/>
</dbReference>
<feature type="region of interest" description="Disordered" evidence="3">
    <location>
        <begin position="247"/>
        <end position="300"/>
    </location>
</feature>
<sequence length="538" mass="59382">MQYLHLLCYQEPPSQNKQLCLVFHEMQQQPPSSHQHHHQEQPQFLGHTGGIGTGAGAGTGFGFGVGGAGSEGSSGGAGTHHNDGGLRELLVECAASVTSSDWHRAIRCLVHLSRAASPHGDAVERLAFYFSAALARCLCSLSTPCASEIRSLLRLNNLHFLLEEDQPPPSFEDDLFYYSGGAEEAYLALNQVTPFIRFSHLSANQAILEAVDNERAVHIVDLGIMQGLQWPPLMQALVERRRLKQLEEEGQQQQQQQPPPSSPSSLEHEEQSSEVGRQAHGEEPPTLSSSSSSSSTTLTLRITGTGPSISLLEQTGARLRDFARTLHLDFEFDAVCTTSRHVVASLQQHLELRRGEALVVNCMTQLHKLLPAAHRAALPHALEFMRSLCPRILTVAEKESEHDLSQSFLERFLVTLDHYVAVFDSLEATLPPRSPQRLMIERLVLAKEISGIVLEDGGGDDENLAVVRHQSFGNWRRDMEAAGFQLVPPSDFAIAQAKLLLRLHYPADGYRLLVENQHGSLFLSWHDKPLVALSTWSC</sequence>
<keyword evidence="1" id="KW-0805">Transcription regulation</keyword>
<dbReference type="GO" id="GO:0003700">
    <property type="term" value="F:DNA-binding transcription factor activity"/>
    <property type="evidence" value="ECO:0000318"/>
    <property type="project" value="GO_Central"/>
</dbReference>
<dbReference type="GO" id="GO:0006355">
    <property type="term" value="P:regulation of DNA-templated transcription"/>
    <property type="evidence" value="ECO:0000318"/>
    <property type="project" value="GO_Central"/>
</dbReference>
<gene>
    <name evidence="4" type="primary">LAS-1</name>
    <name evidence="4" type="ORF">SELMODRAFT_450102</name>
</gene>
<dbReference type="GO" id="GO:0005634">
    <property type="term" value="C:nucleus"/>
    <property type="evidence" value="ECO:0000318"/>
    <property type="project" value="GO_Central"/>
</dbReference>
<evidence type="ECO:0000313" key="4">
    <source>
        <dbReference type="EMBL" id="EFJ33099.1"/>
    </source>
</evidence>
<protein>
    <submittedName>
        <fullName evidence="4">GRAS family protein</fullName>
    </submittedName>
</protein>
<dbReference type="InParanoid" id="D8R4G4"/>
<dbReference type="AlphaFoldDB" id="D8R4G4"/>
<dbReference type="STRING" id="88036.D8R4G4"/>
<dbReference type="Proteomes" id="UP000001514">
    <property type="component" value="Unassembled WGS sequence"/>
</dbReference>
<dbReference type="EMBL" id="GL377571">
    <property type="protein sequence ID" value="EFJ33099.1"/>
    <property type="molecule type" value="Genomic_DNA"/>
</dbReference>
<proteinExistence type="predicted"/>
<evidence type="ECO:0000256" key="1">
    <source>
        <dbReference type="ARBA" id="ARBA00023015"/>
    </source>
</evidence>
<dbReference type="HOGENOM" id="CLU_011924_0_2_1"/>
<organism evidence="5">
    <name type="scientific">Selaginella moellendorffii</name>
    <name type="common">Spikemoss</name>
    <dbReference type="NCBI Taxonomy" id="88036"/>
    <lineage>
        <taxon>Eukaryota</taxon>
        <taxon>Viridiplantae</taxon>
        <taxon>Streptophyta</taxon>
        <taxon>Embryophyta</taxon>
        <taxon>Tracheophyta</taxon>
        <taxon>Lycopodiopsida</taxon>
        <taxon>Selaginellales</taxon>
        <taxon>Selaginellaceae</taxon>
        <taxon>Selaginella</taxon>
    </lineage>
</organism>
<dbReference type="InterPro" id="IPR005202">
    <property type="entry name" value="TF_GRAS"/>
</dbReference>
<accession>D8R4G4</accession>
<keyword evidence="2" id="KW-0804">Transcription</keyword>
<reference evidence="4 5" key="1">
    <citation type="journal article" date="2011" name="Science">
        <title>The Selaginella genome identifies genetic changes associated with the evolution of vascular plants.</title>
        <authorList>
            <person name="Banks J.A."/>
            <person name="Nishiyama T."/>
            <person name="Hasebe M."/>
            <person name="Bowman J.L."/>
            <person name="Gribskov M."/>
            <person name="dePamphilis C."/>
            <person name="Albert V.A."/>
            <person name="Aono N."/>
            <person name="Aoyama T."/>
            <person name="Ambrose B.A."/>
            <person name="Ashton N.W."/>
            <person name="Axtell M.J."/>
            <person name="Barker E."/>
            <person name="Barker M.S."/>
            <person name="Bennetzen J.L."/>
            <person name="Bonawitz N.D."/>
            <person name="Chapple C."/>
            <person name="Cheng C."/>
            <person name="Correa L.G."/>
            <person name="Dacre M."/>
            <person name="DeBarry J."/>
            <person name="Dreyer I."/>
            <person name="Elias M."/>
            <person name="Engstrom E.M."/>
            <person name="Estelle M."/>
            <person name="Feng L."/>
            <person name="Finet C."/>
            <person name="Floyd S.K."/>
            <person name="Frommer W.B."/>
            <person name="Fujita T."/>
            <person name="Gramzow L."/>
            <person name="Gutensohn M."/>
            <person name="Harholt J."/>
            <person name="Hattori M."/>
            <person name="Heyl A."/>
            <person name="Hirai T."/>
            <person name="Hiwatashi Y."/>
            <person name="Ishikawa M."/>
            <person name="Iwata M."/>
            <person name="Karol K.G."/>
            <person name="Koehler B."/>
            <person name="Kolukisaoglu U."/>
            <person name="Kubo M."/>
            <person name="Kurata T."/>
            <person name="Lalonde S."/>
            <person name="Li K."/>
            <person name="Li Y."/>
            <person name="Litt A."/>
            <person name="Lyons E."/>
            <person name="Manning G."/>
            <person name="Maruyama T."/>
            <person name="Michael T.P."/>
            <person name="Mikami K."/>
            <person name="Miyazaki S."/>
            <person name="Morinaga S."/>
            <person name="Murata T."/>
            <person name="Mueller-Roeber B."/>
            <person name="Nelson D.R."/>
            <person name="Obara M."/>
            <person name="Oguri Y."/>
            <person name="Olmstead R.G."/>
            <person name="Onodera N."/>
            <person name="Petersen B.L."/>
            <person name="Pils B."/>
            <person name="Prigge M."/>
            <person name="Rensing S.A."/>
            <person name="Riano-Pachon D.M."/>
            <person name="Roberts A.W."/>
            <person name="Sato Y."/>
            <person name="Scheller H.V."/>
            <person name="Schulz B."/>
            <person name="Schulz C."/>
            <person name="Shakirov E.V."/>
            <person name="Shibagaki N."/>
            <person name="Shinohara N."/>
            <person name="Shippen D.E."/>
            <person name="Soerensen I."/>
            <person name="Sotooka R."/>
            <person name="Sugimoto N."/>
            <person name="Sugita M."/>
            <person name="Sumikawa N."/>
            <person name="Tanurdzic M."/>
            <person name="Theissen G."/>
            <person name="Ulvskov P."/>
            <person name="Wakazuki S."/>
            <person name="Weng J.K."/>
            <person name="Willats W.W."/>
            <person name="Wipf D."/>
            <person name="Wolf P.G."/>
            <person name="Yang L."/>
            <person name="Zimmer A.D."/>
            <person name="Zhu Q."/>
            <person name="Mitros T."/>
            <person name="Hellsten U."/>
            <person name="Loque D."/>
            <person name="Otillar R."/>
            <person name="Salamov A."/>
            <person name="Schmutz J."/>
            <person name="Shapiro H."/>
            <person name="Lindquist E."/>
            <person name="Lucas S."/>
            <person name="Rokhsar D."/>
            <person name="Grigoriev I.V."/>
        </authorList>
    </citation>
    <scope>NUCLEOTIDE SEQUENCE [LARGE SCALE GENOMIC DNA]</scope>
</reference>
<dbReference type="eggNOG" id="ENOG502QTC4">
    <property type="taxonomic scope" value="Eukaryota"/>
</dbReference>
<dbReference type="PROSITE" id="PS50985">
    <property type="entry name" value="GRAS"/>
    <property type="match status" value="1"/>
</dbReference>
<name>D8R4G4_SELML</name>
<dbReference type="GO" id="GO:0043565">
    <property type="term" value="F:sequence-specific DNA binding"/>
    <property type="evidence" value="ECO:0000318"/>
    <property type="project" value="GO_Central"/>
</dbReference>
<evidence type="ECO:0000256" key="2">
    <source>
        <dbReference type="ARBA" id="ARBA00023163"/>
    </source>
</evidence>